<feature type="domain" description="Flagellin N-terminal" evidence="4">
    <location>
        <begin position="4"/>
        <end position="136"/>
    </location>
</feature>
<dbReference type="InterPro" id="IPR001492">
    <property type="entry name" value="Flagellin"/>
</dbReference>
<dbReference type="Pfam" id="PF00669">
    <property type="entry name" value="Flagellin_N"/>
    <property type="match status" value="1"/>
</dbReference>
<dbReference type="GO" id="GO:0005576">
    <property type="term" value="C:extracellular region"/>
    <property type="evidence" value="ECO:0007669"/>
    <property type="project" value="UniProtKB-SubCell"/>
</dbReference>
<dbReference type="PANTHER" id="PTHR42792">
    <property type="entry name" value="FLAGELLIN"/>
    <property type="match status" value="1"/>
</dbReference>
<keyword evidence="3" id="KW-0964">Secreted</keyword>
<protein>
    <recommendedName>
        <fullName evidence="3">Flagellin</fullName>
    </recommendedName>
</protein>
<organism evidence="6 7">
    <name type="scientific">Phyllobacterium trifolii</name>
    <dbReference type="NCBI Taxonomy" id="300193"/>
    <lineage>
        <taxon>Bacteria</taxon>
        <taxon>Pseudomonadati</taxon>
        <taxon>Pseudomonadota</taxon>
        <taxon>Alphaproteobacteria</taxon>
        <taxon>Hyphomicrobiales</taxon>
        <taxon>Phyllobacteriaceae</taxon>
        <taxon>Phyllobacterium</taxon>
    </lineage>
</organism>
<dbReference type="InterPro" id="IPR001029">
    <property type="entry name" value="Flagellin_N"/>
</dbReference>
<sequence length="315" mass="32364">MASILTNASAMTALQTLSVTNKNLAVTQNRIATGMKVAEAADNAAYWSIATTMRSDNKANEVITSSLGLGGAKVDTAYTAIKDVVSVVDQIKQKVLSAKNASADDQGKIQTEIKALQAQLGESTKASYAGSNLLSTDATKDAGATAVPNFSIVSSYNRDSAGNVTTGSIDVVLKDIRLIDTQATPPATGPTGILDTEFSVDAATPATMGSILDLDVTSATNADIDLMLKGIETAAGKLASGAATLGAAKTRVDLQSAFITALSDAIDRGIGSMVDADMNKESARLSALQVQQQLGVQALSIANSSNQNILSLFRG</sequence>
<accession>A0A839UGR1</accession>
<name>A0A839UGR1_9HYPH</name>
<comment type="function">
    <text evidence="3">Flagellin is the subunit protein which polymerizes to form the filaments of bacterial flagella.</text>
</comment>
<evidence type="ECO:0000313" key="7">
    <source>
        <dbReference type="Proteomes" id="UP000554520"/>
    </source>
</evidence>
<dbReference type="SUPFAM" id="SSF64518">
    <property type="entry name" value="Phase 1 flagellin"/>
    <property type="match status" value="1"/>
</dbReference>
<comment type="subcellular location">
    <subcellularLocation>
        <location evidence="3">Secreted</location>
    </subcellularLocation>
    <subcellularLocation>
        <location evidence="3">Bacterial flagellum</location>
    </subcellularLocation>
</comment>
<keyword evidence="7" id="KW-1185">Reference proteome</keyword>
<evidence type="ECO:0000256" key="1">
    <source>
        <dbReference type="ARBA" id="ARBA00005709"/>
    </source>
</evidence>
<evidence type="ECO:0000256" key="3">
    <source>
        <dbReference type="RuleBase" id="RU362073"/>
    </source>
</evidence>
<proteinExistence type="inferred from homology"/>
<dbReference type="GO" id="GO:0005198">
    <property type="term" value="F:structural molecule activity"/>
    <property type="evidence" value="ECO:0007669"/>
    <property type="project" value="UniProtKB-UniRule"/>
</dbReference>
<dbReference type="PANTHER" id="PTHR42792:SF2">
    <property type="entry name" value="FLAGELLIN"/>
    <property type="match status" value="1"/>
</dbReference>
<dbReference type="Pfam" id="PF00700">
    <property type="entry name" value="Flagellin_C"/>
    <property type="match status" value="1"/>
</dbReference>
<keyword evidence="2 3" id="KW-0975">Bacterial flagellum</keyword>
<keyword evidence="6" id="KW-0282">Flagellum</keyword>
<gene>
    <name evidence="6" type="ORF">FHS21_006201</name>
</gene>
<dbReference type="Proteomes" id="UP000554520">
    <property type="component" value="Unassembled WGS sequence"/>
</dbReference>
<evidence type="ECO:0000256" key="2">
    <source>
        <dbReference type="ARBA" id="ARBA00023143"/>
    </source>
</evidence>
<reference evidence="6 7" key="1">
    <citation type="submission" date="2020-08" db="EMBL/GenBank/DDBJ databases">
        <title>Genomic Encyclopedia of Type Strains, Phase III (KMG-III): the genomes of soil and plant-associated and newly described type strains.</title>
        <authorList>
            <person name="Whitman W."/>
        </authorList>
    </citation>
    <scope>NUCLEOTIDE SEQUENCE [LARGE SCALE GENOMIC DNA]</scope>
    <source>
        <strain evidence="6 7">CECT 7015</strain>
    </source>
</reference>
<comment type="similarity">
    <text evidence="1 3">Belongs to the bacterial flagellin family.</text>
</comment>
<dbReference type="Gene3D" id="1.20.1330.10">
    <property type="entry name" value="f41 fragment of flagellin, N-terminal domain"/>
    <property type="match status" value="1"/>
</dbReference>
<dbReference type="RefSeq" id="WP_183665610.1">
    <property type="nucleotide sequence ID" value="NZ_JACHXN010000041.1"/>
</dbReference>
<dbReference type="GO" id="GO:0009288">
    <property type="term" value="C:bacterial-type flagellum"/>
    <property type="evidence" value="ECO:0007669"/>
    <property type="project" value="UniProtKB-SubCell"/>
</dbReference>
<keyword evidence="6" id="KW-0969">Cilium</keyword>
<dbReference type="EMBL" id="JACHXN010000041">
    <property type="protein sequence ID" value="MBB3149747.1"/>
    <property type="molecule type" value="Genomic_DNA"/>
</dbReference>
<evidence type="ECO:0000313" key="6">
    <source>
        <dbReference type="EMBL" id="MBB3149747.1"/>
    </source>
</evidence>
<dbReference type="AlphaFoldDB" id="A0A839UGR1"/>
<comment type="caution">
    <text evidence="6">The sequence shown here is derived from an EMBL/GenBank/DDBJ whole genome shotgun (WGS) entry which is preliminary data.</text>
</comment>
<evidence type="ECO:0000259" key="5">
    <source>
        <dbReference type="Pfam" id="PF00700"/>
    </source>
</evidence>
<evidence type="ECO:0000259" key="4">
    <source>
        <dbReference type="Pfam" id="PF00669"/>
    </source>
</evidence>
<feature type="domain" description="Flagellin C-terminal" evidence="5">
    <location>
        <begin position="228"/>
        <end position="313"/>
    </location>
</feature>
<dbReference type="InterPro" id="IPR046358">
    <property type="entry name" value="Flagellin_C"/>
</dbReference>
<keyword evidence="6" id="KW-0966">Cell projection</keyword>